<keyword evidence="1" id="KW-1133">Transmembrane helix</keyword>
<evidence type="ECO:0000256" key="1">
    <source>
        <dbReference type="SAM" id="Phobius"/>
    </source>
</evidence>
<accession>A0A0P8W3S7</accession>
<comment type="caution">
    <text evidence="3">The sequence shown here is derived from an EMBL/GenBank/DDBJ whole genome shotgun (WGS) entry which is preliminary data.</text>
</comment>
<dbReference type="EMBL" id="LKET01000068">
    <property type="protein sequence ID" value="KPU42252.1"/>
    <property type="molecule type" value="Genomic_DNA"/>
</dbReference>
<gene>
    <name evidence="3" type="ORF">OXPF_40360</name>
</gene>
<dbReference type="Gene3D" id="3.30.70.1070">
    <property type="entry name" value="Sporulation related repeat"/>
    <property type="match status" value="1"/>
</dbReference>
<feature type="domain" description="SPOR" evidence="2">
    <location>
        <begin position="116"/>
        <end position="190"/>
    </location>
</feature>
<dbReference type="Proteomes" id="UP000050326">
    <property type="component" value="Unassembled WGS sequence"/>
</dbReference>
<dbReference type="InterPro" id="IPR036680">
    <property type="entry name" value="SPOR-like_sf"/>
</dbReference>
<dbReference type="STRING" id="36849.OXPF_40360"/>
<evidence type="ECO:0000259" key="2">
    <source>
        <dbReference type="PROSITE" id="PS51724"/>
    </source>
</evidence>
<evidence type="ECO:0000313" key="3">
    <source>
        <dbReference type="EMBL" id="KPU42252.1"/>
    </source>
</evidence>
<proteinExistence type="predicted"/>
<evidence type="ECO:0000313" key="4">
    <source>
        <dbReference type="Proteomes" id="UP000050326"/>
    </source>
</evidence>
<sequence>MKYTRFEFILRKKARKSIMTGSIVLLIPVIGLFFGYLISQFIITPYFSRAAKNETTVYLNEDIKEPIKENVQASTEINGEAVPEVSEAAKEEVKEGVKEEVNKDIKETEALKYMDIKQRRYITIQAGAFASQENANALANMLNKKNLPSYILNEDEYSRVIVGIGVDNVFAQKRVSDLKEEGYTCLIKEMGIEPKEISQDMKDRKEFIILSNTINSIGDSLDEALNVLSGIEDFGSENVQVKENIKELGVKITGYLDNTQGIEANAGEGLKEIVLNFNKIKTIFSSELDNIRQIEEEIVKCVFIYRDIIEQYNNLI</sequence>
<dbReference type="GO" id="GO:0042834">
    <property type="term" value="F:peptidoglycan binding"/>
    <property type="evidence" value="ECO:0007669"/>
    <property type="project" value="InterPro"/>
</dbReference>
<dbReference type="AlphaFoldDB" id="A0A0P8W3S7"/>
<protein>
    <submittedName>
        <fullName evidence="3">Sporulation related domain protein</fullName>
    </submittedName>
</protein>
<keyword evidence="4" id="KW-1185">Reference proteome</keyword>
<keyword evidence="1" id="KW-0812">Transmembrane</keyword>
<dbReference type="RefSeq" id="WP_054876983.1">
    <property type="nucleotide sequence ID" value="NZ_LKET01000068.1"/>
</dbReference>
<dbReference type="SUPFAM" id="SSF110997">
    <property type="entry name" value="Sporulation related repeat"/>
    <property type="match status" value="1"/>
</dbReference>
<feature type="transmembrane region" description="Helical" evidence="1">
    <location>
        <begin position="21"/>
        <end position="43"/>
    </location>
</feature>
<organism evidence="3 4">
    <name type="scientific">Oxobacter pfennigii</name>
    <dbReference type="NCBI Taxonomy" id="36849"/>
    <lineage>
        <taxon>Bacteria</taxon>
        <taxon>Bacillati</taxon>
        <taxon>Bacillota</taxon>
        <taxon>Clostridia</taxon>
        <taxon>Eubacteriales</taxon>
        <taxon>Clostridiaceae</taxon>
        <taxon>Oxobacter</taxon>
    </lineage>
</organism>
<keyword evidence="1" id="KW-0472">Membrane</keyword>
<reference evidence="3 4" key="1">
    <citation type="submission" date="2015-09" db="EMBL/GenBank/DDBJ databases">
        <title>Genome sequence of Oxobacter pfennigii DSM 3222.</title>
        <authorList>
            <person name="Poehlein A."/>
            <person name="Bengelsdorf F.R."/>
            <person name="Schiel-Bengelsdorf B."/>
            <person name="Duerre P."/>
            <person name="Daniel R."/>
        </authorList>
    </citation>
    <scope>NUCLEOTIDE SEQUENCE [LARGE SCALE GENOMIC DNA]</scope>
    <source>
        <strain evidence="3 4">DSM 3222</strain>
    </source>
</reference>
<name>A0A0P8W3S7_9CLOT</name>
<dbReference type="InterPro" id="IPR007730">
    <property type="entry name" value="SPOR-like_dom"/>
</dbReference>
<dbReference type="PROSITE" id="PS51724">
    <property type="entry name" value="SPOR"/>
    <property type="match status" value="1"/>
</dbReference>
<dbReference type="Pfam" id="PF05036">
    <property type="entry name" value="SPOR"/>
    <property type="match status" value="1"/>
</dbReference>